<dbReference type="InterPro" id="IPR029063">
    <property type="entry name" value="SAM-dependent_MTases_sf"/>
</dbReference>
<keyword evidence="1" id="KW-0808">Transferase</keyword>
<dbReference type="RefSeq" id="WP_108950109.1">
    <property type="nucleotide sequence ID" value="NZ_CP022187.1"/>
</dbReference>
<evidence type="ECO:0000313" key="2">
    <source>
        <dbReference type="Proteomes" id="UP000244930"/>
    </source>
</evidence>
<dbReference type="Proteomes" id="UP000244930">
    <property type="component" value="Chromosome"/>
</dbReference>
<dbReference type="GO" id="GO:0008168">
    <property type="term" value="F:methyltransferase activity"/>
    <property type="evidence" value="ECO:0007669"/>
    <property type="project" value="UniProtKB-KW"/>
</dbReference>
<keyword evidence="1" id="KW-0489">Methyltransferase</keyword>
<gene>
    <name evidence="1" type="ORF">CEW83_15315</name>
</gene>
<accession>A0A2U8GSE5</accession>
<dbReference type="SUPFAM" id="SSF53335">
    <property type="entry name" value="S-adenosyl-L-methionine-dependent methyltransferases"/>
    <property type="match status" value="1"/>
</dbReference>
<dbReference type="InterPro" id="IPR010342">
    <property type="entry name" value="DUF938"/>
</dbReference>
<dbReference type="GO" id="GO:0032259">
    <property type="term" value="P:methylation"/>
    <property type="evidence" value="ECO:0007669"/>
    <property type="project" value="UniProtKB-KW"/>
</dbReference>
<dbReference type="KEGG" id="acom:CEW83_15315"/>
<evidence type="ECO:0000313" key="1">
    <source>
        <dbReference type="EMBL" id="AWI76410.1"/>
    </source>
</evidence>
<dbReference type="EMBL" id="CP022187">
    <property type="protein sequence ID" value="AWI76410.1"/>
    <property type="molecule type" value="Genomic_DNA"/>
</dbReference>
<dbReference type="AlphaFoldDB" id="A0A2U8GSE5"/>
<organism evidence="1 2">
    <name type="scientific">Parazoarcus communis</name>
    <dbReference type="NCBI Taxonomy" id="41977"/>
    <lineage>
        <taxon>Bacteria</taxon>
        <taxon>Pseudomonadati</taxon>
        <taxon>Pseudomonadota</taxon>
        <taxon>Betaproteobacteria</taxon>
        <taxon>Rhodocyclales</taxon>
        <taxon>Zoogloeaceae</taxon>
        <taxon>Parazoarcus</taxon>
    </lineage>
</organism>
<dbReference type="CDD" id="cd02440">
    <property type="entry name" value="AdoMet_MTases"/>
    <property type="match status" value="1"/>
</dbReference>
<dbReference type="PANTHER" id="PTHR20974:SF0">
    <property type="entry name" value="UPF0585 PROTEIN CG18661"/>
    <property type="match status" value="1"/>
</dbReference>
<dbReference type="PANTHER" id="PTHR20974">
    <property type="entry name" value="UPF0585 PROTEIN CG18661"/>
    <property type="match status" value="1"/>
</dbReference>
<reference evidence="1 2" key="1">
    <citation type="submission" date="2017-06" db="EMBL/GenBank/DDBJ databases">
        <title>Azoarcus.</title>
        <authorList>
            <person name="Woo J.-H."/>
            <person name="Kim H.-S."/>
        </authorList>
    </citation>
    <scope>NUCLEOTIDE SEQUENCE [LARGE SCALE GENOMIC DNA]</scope>
    <source>
        <strain evidence="1 2">TSPY31</strain>
    </source>
</reference>
<name>A0A2U8GSE5_9RHOO</name>
<keyword evidence="2" id="KW-1185">Reference proteome</keyword>
<protein>
    <submittedName>
        <fullName evidence="1">SAM-dependent methyltransferase</fullName>
    </submittedName>
</protein>
<sequence length="201" mass="21821">MQLDPRQFAPATERNRHLILPVLQRVLPAAGTVLEIGSGTGEHAVYFAQALSHLNWQPSDTNPAALASIRAWTEHAGAGNVAAPLALDVRAPTWPLTRADALVSINVIHYSPWESTPALLAGAARVLPEGGIVYLYGPYRREGRHTAPSNEEFDAWLKRRDPEFGVRDIEAVEAEAAACGLCLDEVIAMPANNFSLILKRS</sequence>
<dbReference type="Pfam" id="PF06080">
    <property type="entry name" value="DUF938"/>
    <property type="match status" value="1"/>
</dbReference>
<proteinExistence type="predicted"/>
<dbReference type="Gene3D" id="3.40.50.150">
    <property type="entry name" value="Vaccinia Virus protein VP39"/>
    <property type="match status" value="1"/>
</dbReference>